<dbReference type="GO" id="GO:0005524">
    <property type="term" value="F:ATP binding"/>
    <property type="evidence" value="ECO:0007669"/>
    <property type="project" value="UniProtKB-UniRule"/>
</dbReference>
<dbReference type="InterPro" id="IPR000713">
    <property type="entry name" value="Mur_ligase_N"/>
</dbReference>
<evidence type="ECO:0000256" key="15">
    <source>
        <dbReference type="SAM" id="Phobius"/>
    </source>
</evidence>
<evidence type="ECO:0000259" key="16">
    <source>
        <dbReference type="Pfam" id="PF01225"/>
    </source>
</evidence>
<dbReference type="InterPro" id="IPR004101">
    <property type="entry name" value="Mur_ligase_C"/>
</dbReference>
<dbReference type="GO" id="GO:0051301">
    <property type="term" value="P:cell division"/>
    <property type="evidence" value="ECO:0007669"/>
    <property type="project" value="UniProtKB-KW"/>
</dbReference>
<keyword evidence="20" id="KW-1185">Reference proteome</keyword>
<dbReference type="PANTHER" id="PTHR43445">
    <property type="entry name" value="UDP-N-ACETYLMURAMATE--L-ALANINE LIGASE-RELATED"/>
    <property type="match status" value="1"/>
</dbReference>
<dbReference type="Pfam" id="PF08245">
    <property type="entry name" value="Mur_ligase_M"/>
    <property type="match status" value="1"/>
</dbReference>
<dbReference type="PANTHER" id="PTHR43445:SF3">
    <property type="entry name" value="UDP-N-ACETYLMURAMATE--L-ALANINE LIGASE"/>
    <property type="match status" value="1"/>
</dbReference>
<protein>
    <recommendedName>
        <fullName evidence="3 14">UDP-N-acetylmuramate--L-alanine ligase</fullName>
        <ecNumber evidence="3 14">6.3.2.8</ecNumber>
    </recommendedName>
    <alternativeName>
        <fullName evidence="14">UDP-N-acetylmuramoyl-L-alanine synthetase</fullName>
    </alternativeName>
</protein>
<evidence type="ECO:0000256" key="1">
    <source>
        <dbReference type="ARBA" id="ARBA00004496"/>
    </source>
</evidence>
<evidence type="ECO:0000256" key="9">
    <source>
        <dbReference type="ARBA" id="ARBA00022960"/>
    </source>
</evidence>
<keyword evidence="7 14" id="KW-0547">Nucleotide-binding</keyword>
<evidence type="ECO:0000256" key="3">
    <source>
        <dbReference type="ARBA" id="ARBA00012211"/>
    </source>
</evidence>
<gene>
    <name evidence="14" type="primary">murC</name>
    <name evidence="19" type="ORF">HMPREF0636_1408</name>
</gene>
<dbReference type="GO" id="GO:0009252">
    <property type="term" value="P:peptidoglycan biosynthetic process"/>
    <property type="evidence" value="ECO:0007669"/>
    <property type="project" value="UniProtKB-UniRule"/>
</dbReference>
<reference evidence="19 20" key="1">
    <citation type="submission" date="2014-01" db="EMBL/GenBank/DDBJ databases">
        <authorList>
            <person name="Durkin A.S."/>
            <person name="McCorrison J."/>
            <person name="Torralba M."/>
            <person name="Gillis M."/>
            <person name="Haft D.H."/>
            <person name="Methe B."/>
            <person name="Sutton G."/>
            <person name="Nelson K.E."/>
        </authorList>
    </citation>
    <scope>NUCLEOTIDE SEQUENCE [LARGE SCALE GENOMIC DNA]</scope>
    <source>
        <strain evidence="19 20">ATCC 51270</strain>
    </source>
</reference>
<keyword evidence="11 14" id="KW-0131">Cell cycle</keyword>
<sequence length="470" mass="52710">MLNDNIQRCKMKLYFIGIGGIGMSALVRYFLSKGDQVAGYDLTPSPLIDALVQEGASVHFEDDPQSIPTAFRSPDVLVVYTPAVPQDHKELRFFREQGNRVIKRAELLGELTRRERGLCVAGTHGKTTTSTLLAHLLRQSHVDCHAFLGGISNNYKTNFLLSEHSDYAVIEADEFDRSFHHLSPFIAIITSADPDHLDIYHTAVAYRESFEHFSSLISPEGALVMKKGIPMTPRLQPGTRLYTYALEDKEADFRATDIHVAEGKLFFTWHYPALEGRPAGQLRVELGVPLLVNVENAVAAMAVAFLVGATEEELQAGVASFRGVHRRFDRVIDTPQCVLIDDYAHHPHELAPSIRSVKELYPGRHILGVFQPHLYSRTQDFYREFAEALDTLDEVILLDIYPARERPIPGVTSELIAGEMHRAKVQVLSKADLLPFLKEQSKLPEVILMVGAGDIDRLVPQVAEWIRTRL</sequence>
<evidence type="ECO:0000256" key="2">
    <source>
        <dbReference type="ARBA" id="ARBA00004752"/>
    </source>
</evidence>
<dbReference type="Proteomes" id="UP000023482">
    <property type="component" value="Unassembled WGS sequence"/>
</dbReference>
<keyword evidence="6 14" id="KW-0132">Cell division</keyword>
<feature type="domain" description="Mur ligase central" evidence="18">
    <location>
        <begin position="120"/>
        <end position="304"/>
    </location>
</feature>
<comment type="similarity">
    <text evidence="14">Belongs to the MurCDEF family.</text>
</comment>
<proteinExistence type="inferred from homology"/>
<dbReference type="Gene3D" id="3.40.50.720">
    <property type="entry name" value="NAD(P)-binding Rossmann-like Domain"/>
    <property type="match status" value="1"/>
</dbReference>
<name>Z4WSR1_9PORP</name>
<keyword evidence="9 14" id="KW-0133">Cell shape</keyword>
<keyword evidence="15" id="KW-0472">Membrane</keyword>
<dbReference type="InterPro" id="IPR050061">
    <property type="entry name" value="MurCDEF_pg_biosynth"/>
</dbReference>
<dbReference type="InterPro" id="IPR036615">
    <property type="entry name" value="Mur_ligase_C_dom_sf"/>
</dbReference>
<dbReference type="InterPro" id="IPR013221">
    <property type="entry name" value="Mur_ligase_cen"/>
</dbReference>
<dbReference type="GO" id="GO:0008360">
    <property type="term" value="P:regulation of cell shape"/>
    <property type="evidence" value="ECO:0007669"/>
    <property type="project" value="UniProtKB-KW"/>
</dbReference>
<dbReference type="Pfam" id="PF01225">
    <property type="entry name" value="Mur_ligase"/>
    <property type="match status" value="1"/>
</dbReference>
<feature type="domain" description="Mur ligase C-terminal" evidence="17">
    <location>
        <begin position="326"/>
        <end position="453"/>
    </location>
</feature>
<dbReference type="NCBIfam" id="TIGR01082">
    <property type="entry name" value="murC"/>
    <property type="match status" value="1"/>
</dbReference>
<keyword evidence="15" id="KW-0812">Transmembrane</keyword>
<comment type="catalytic activity">
    <reaction evidence="13 14">
        <text>UDP-N-acetyl-alpha-D-muramate + L-alanine + ATP = UDP-N-acetyl-alpha-D-muramoyl-L-alanine + ADP + phosphate + H(+)</text>
        <dbReference type="Rhea" id="RHEA:23372"/>
        <dbReference type="ChEBI" id="CHEBI:15378"/>
        <dbReference type="ChEBI" id="CHEBI:30616"/>
        <dbReference type="ChEBI" id="CHEBI:43474"/>
        <dbReference type="ChEBI" id="CHEBI:57972"/>
        <dbReference type="ChEBI" id="CHEBI:70757"/>
        <dbReference type="ChEBI" id="CHEBI:83898"/>
        <dbReference type="ChEBI" id="CHEBI:456216"/>
        <dbReference type="EC" id="6.3.2.8"/>
    </reaction>
</comment>
<dbReference type="InterPro" id="IPR036565">
    <property type="entry name" value="Mur-like_cat_sf"/>
</dbReference>
<keyword evidence="10 14" id="KW-0573">Peptidoglycan synthesis</keyword>
<dbReference type="Gene3D" id="3.90.190.20">
    <property type="entry name" value="Mur ligase, C-terminal domain"/>
    <property type="match status" value="1"/>
</dbReference>
<evidence type="ECO:0000256" key="5">
    <source>
        <dbReference type="ARBA" id="ARBA00022598"/>
    </source>
</evidence>
<dbReference type="PATRIC" id="fig|887901.3.peg.1165"/>
<evidence type="ECO:0000256" key="7">
    <source>
        <dbReference type="ARBA" id="ARBA00022741"/>
    </source>
</evidence>
<evidence type="ECO:0000256" key="10">
    <source>
        <dbReference type="ARBA" id="ARBA00022984"/>
    </source>
</evidence>
<keyword evidence="5 14" id="KW-0436">Ligase</keyword>
<comment type="caution">
    <text evidence="19">The sequence shown here is derived from an EMBL/GenBank/DDBJ whole genome shotgun (WGS) entry which is preliminary data.</text>
</comment>
<evidence type="ECO:0000256" key="13">
    <source>
        <dbReference type="ARBA" id="ARBA00047833"/>
    </source>
</evidence>
<accession>Z4WSR1</accession>
<dbReference type="GO" id="GO:0071555">
    <property type="term" value="P:cell wall organization"/>
    <property type="evidence" value="ECO:0007669"/>
    <property type="project" value="UniProtKB-KW"/>
</dbReference>
<evidence type="ECO:0000256" key="11">
    <source>
        <dbReference type="ARBA" id="ARBA00023306"/>
    </source>
</evidence>
<feature type="transmembrane region" description="Helical" evidence="15">
    <location>
        <begin position="12"/>
        <end position="31"/>
    </location>
</feature>
<dbReference type="Pfam" id="PF02875">
    <property type="entry name" value="Mur_ligase_C"/>
    <property type="match status" value="1"/>
</dbReference>
<dbReference type="SUPFAM" id="SSF53623">
    <property type="entry name" value="MurD-like peptide ligases, catalytic domain"/>
    <property type="match status" value="1"/>
</dbReference>
<evidence type="ECO:0000256" key="6">
    <source>
        <dbReference type="ARBA" id="ARBA00022618"/>
    </source>
</evidence>
<organism evidence="19 20">
    <name type="scientific">Porphyromonas catoniae ATCC 51270</name>
    <dbReference type="NCBI Taxonomy" id="887901"/>
    <lineage>
        <taxon>Bacteria</taxon>
        <taxon>Pseudomonadati</taxon>
        <taxon>Bacteroidota</taxon>
        <taxon>Bacteroidia</taxon>
        <taxon>Bacteroidales</taxon>
        <taxon>Porphyromonadaceae</taxon>
        <taxon>Porphyromonas</taxon>
    </lineage>
</organism>
<evidence type="ECO:0000256" key="8">
    <source>
        <dbReference type="ARBA" id="ARBA00022840"/>
    </source>
</evidence>
<evidence type="ECO:0000259" key="18">
    <source>
        <dbReference type="Pfam" id="PF08245"/>
    </source>
</evidence>
<dbReference type="HAMAP" id="MF_00046">
    <property type="entry name" value="MurC"/>
    <property type="match status" value="1"/>
</dbReference>
<dbReference type="AlphaFoldDB" id="Z4WSR1"/>
<dbReference type="EC" id="6.3.2.8" evidence="3 14"/>
<comment type="subcellular location">
    <subcellularLocation>
        <location evidence="1 14">Cytoplasm</location>
    </subcellularLocation>
</comment>
<dbReference type="GO" id="GO:0008763">
    <property type="term" value="F:UDP-N-acetylmuramate-L-alanine ligase activity"/>
    <property type="evidence" value="ECO:0007669"/>
    <property type="project" value="UniProtKB-UniRule"/>
</dbReference>
<keyword evidence="8 14" id="KW-0067">ATP-binding</keyword>
<dbReference type="Gene3D" id="3.40.1190.10">
    <property type="entry name" value="Mur-like, catalytic domain"/>
    <property type="match status" value="1"/>
</dbReference>
<evidence type="ECO:0000256" key="12">
    <source>
        <dbReference type="ARBA" id="ARBA00023316"/>
    </source>
</evidence>
<evidence type="ECO:0000313" key="20">
    <source>
        <dbReference type="Proteomes" id="UP000023482"/>
    </source>
</evidence>
<dbReference type="InterPro" id="IPR005758">
    <property type="entry name" value="UDP-N-AcMur_Ala_ligase_MurC"/>
</dbReference>
<feature type="domain" description="Mur ligase N-terminal catalytic" evidence="16">
    <location>
        <begin position="13"/>
        <end position="115"/>
    </location>
</feature>
<dbReference type="SUPFAM" id="SSF51984">
    <property type="entry name" value="MurCD N-terminal domain"/>
    <property type="match status" value="1"/>
</dbReference>
<feature type="binding site" evidence="14">
    <location>
        <begin position="122"/>
        <end position="128"/>
    </location>
    <ligand>
        <name>ATP</name>
        <dbReference type="ChEBI" id="CHEBI:30616"/>
    </ligand>
</feature>
<keyword evidence="4 14" id="KW-0963">Cytoplasm</keyword>
<dbReference type="SUPFAM" id="SSF53244">
    <property type="entry name" value="MurD-like peptide ligases, peptide-binding domain"/>
    <property type="match status" value="1"/>
</dbReference>
<keyword evidence="15" id="KW-1133">Transmembrane helix</keyword>
<evidence type="ECO:0000259" key="17">
    <source>
        <dbReference type="Pfam" id="PF02875"/>
    </source>
</evidence>
<dbReference type="UniPathway" id="UPA00219"/>
<comment type="pathway">
    <text evidence="2 14">Cell wall biogenesis; peptidoglycan biosynthesis.</text>
</comment>
<evidence type="ECO:0000256" key="14">
    <source>
        <dbReference type="HAMAP-Rule" id="MF_00046"/>
    </source>
</evidence>
<dbReference type="EMBL" id="JDFF01000022">
    <property type="protein sequence ID" value="EWC91857.1"/>
    <property type="molecule type" value="Genomic_DNA"/>
</dbReference>
<comment type="function">
    <text evidence="14">Cell wall formation.</text>
</comment>
<evidence type="ECO:0000256" key="4">
    <source>
        <dbReference type="ARBA" id="ARBA00022490"/>
    </source>
</evidence>
<dbReference type="GO" id="GO:0005737">
    <property type="term" value="C:cytoplasm"/>
    <property type="evidence" value="ECO:0007669"/>
    <property type="project" value="UniProtKB-SubCell"/>
</dbReference>
<keyword evidence="12 14" id="KW-0961">Cell wall biogenesis/degradation</keyword>
<evidence type="ECO:0000313" key="19">
    <source>
        <dbReference type="EMBL" id="EWC91857.1"/>
    </source>
</evidence>